<accession>A0A7J0BWW2</accession>
<dbReference type="SMART" id="SM00271">
    <property type="entry name" value="DnaJ"/>
    <property type="match status" value="1"/>
</dbReference>
<comment type="caution">
    <text evidence="3">The sequence shown here is derived from an EMBL/GenBank/DDBJ whole genome shotgun (WGS) entry which is preliminary data.</text>
</comment>
<evidence type="ECO:0000313" key="3">
    <source>
        <dbReference type="EMBL" id="GFM37652.1"/>
    </source>
</evidence>
<dbReference type="CDD" id="cd06257">
    <property type="entry name" value="DnaJ"/>
    <property type="match status" value="1"/>
</dbReference>
<dbReference type="GO" id="GO:0051082">
    <property type="term" value="F:unfolded protein binding"/>
    <property type="evidence" value="ECO:0007669"/>
    <property type="project" value="TreeGrafter"/>
</dbReference>
<dbReference type="InterPro" id="IPR001623">
    <property type="entry name" value="DnaJ_domain"/>
</dbReference>
<keyword evidence="4" id="KW-1185">Reference proteome</keyword>
<dbReference type="InterPro" id="IPR036869">
    <property type="entry name" value="J_dom_sf"/>
</dbReference>
<dbReference type="EMBL" id="BLVP01000008">
    <property type="protein sequence ID" value="GFM37652.1"/>
    <property type="molecule type" value="Genomic_DNA"/>
</dbReference>
<feature type="domain" description="J" evidence="2">
    <location>
        <begin position="5"/>
        <end position="79"/>
    </location>
</feature>
<evidence type="ECO:0000256" key="1">
    <source>
        <dbReference type="SAM" id="MobiDB-lite"/>
    </source>
</evidence>
<dbReference type="AlphaFoldDB" id="A0A7J0BWW2"/>
<dbReference type="SUPFAM" id="SSF46565">
    <property type="entry name" value="Chaperone J-domain"/>
    <property type="match status" value="1"/>
</dbReference>
<evidence type="ECO:0000259" key="2">
    <source>
        <dbReference type="PROSITE" id="PS50076"/>
    </source>
</evidence>
<feature type="compositionally biased region" description="Low complexity" evidence="1">
    <location>
        <begin position="117"/>
        <end position="126"/>
    </location>
</feature>
<dbReference type="GO" id="GO:0005737">
    <property type="term" value="C:cytoplasm"/>
    <property type="evidence" value="ECO:0007669"/>
    <property type="project" value="TreeGrafter"/>
</dbReference>
<name>A0A7J0BWW2_9BACT</name>
<gene>
    <name evidence="3" type="ORF">DSM19430T_23360</name>
</gene>
<dbReference type="GO" id="GO:0044183">
    <property type="term" value="F:protein folding chaperone"/>
    <property type="evidence" value="ECO:0007669"/>
    <property type="project" value="TreeGrafter"/>
</dbReference>
<proteinExistence type="predicted"/>
<feature type="compositionally biased region" description="Low complexity" evidence="1">
    <location>
        <begin position="83"/>
        <end position="109"/>
    </location>
</feature>
<evidence type="ECO:0000313" key="4">
    <source>
        <dbReference type="Proteomes" id="UP000503820"/>
    </source>
</evidence>
<dbReference type="Proteomes" id="UP000503820">
    <property type="component" value="Unassembled WGS sequence"/>
</dbReference>
<dbReference type="RefSeq" id="WP_174410224.1">
    <property type="nucleotide sequence ID" value="NZ_BLVP01000008.1"/>
</dbReference>
<dbReference type="PANTHER" id="PTHR43948:SF10">
    <property type="entry name" value="MRJ, ISOFORM E"/>
    <property type="match status" value="1"/>
</dbReference>
<dbReference type="Gene3D" id="1.10.287.110">
    <property type="entry name" value="DnaJ domain"/>
    <property type="match status" value="1"/>
</dbReference>
<protein>
    <submittedName>
        <fullName evidence="3">Molecular chaperone DnaJ</fullName>
    </submittedName>
</protein>
<dbReference type="GO" id="GO:0051087">
    <property type="term" value="F:protein-folding chaperone binding"/>
    <property type="evidence" value="ECO:0007669"/>
    <property type="project" value="TreeGrafter"/>
</dbReference>
<dbReference type="Pfam" id="PF00226">
    <property type="entry name" value="DnaJ"/>
    <property type="match status" value="1"/>
</dbReference>
<dbReference type="PROSITE" id="PS50076">
    <property type="entry name" value="DNAJ_2"/>
    <property type="match status" value="1"/>
</dbReference>
<reference evidence="3 4" key="1">
    <citation type="submission" date="2020-05" db="EMBL/GenBank/DDBJ databases">
        <title>Draft genome sequence of Desulfovibrio psychrotolerans JS1T.</title>
        <authorList>
            <person name="Ueno A."/>
            <person name="Tamazawa S."/>
            <person name="Tamamura S."/>
            <person name="Murakami T."/>
            <person name="Kiyama T."/>
            <person name="Inomata H."/>
            <person name="Amano Y."/>
            <person name="Miyakawa K."/>
            <person name="Tamaki H."/>
            <person name="Naganuma T."/>
            <person name="Kaneko K."/>
        </authorList>
    </citation>
    <scope>NUCLEOTIDE SEQUENCE [LARGE SCALE GENOMIC DNA]</scope>
    <source>
        <strain evidence="3 4">JS1</strain>
    </source>
</reference>
<dbReference type="PANTHER" id="PTHR43948">
    <property type="entry name" value="DNAJ HOMOLOG SUBFAMILY B"/>
    <property type="match status" value="1"/>
</dbReference>
<feature type="region of interest" description="Disordered" evidence="1">
    <location>
        <begin position="78"/>
        <end position="144"/>
    </location>
</feature>
<organism evidence="3 4">
    <name type="scientific">Desulfovibrio psychrotolerans</name>
    <dbReference type="NCBI Taxonomy" id="415242"/>
    <lineage>
        <taxon>Bacteria</taxon>
        <taxon>Pseudomonadati</taxon>
        <taxon>Thermodesulfobacteriota</taxon>
        <taxon>Desulfovibrionia</taxon>
        <taxon>Desulfovibrionales</taxon>
        <taxon>Desulfovibrionaceae</taxon>
        <taxon>Desulfovibrio</taxon>
    </lineage>
</organism>
<sequence>MTLQECYRILKLDAGAGMDAIKSAYRRRAFELHPDLHPDNPDASRQFKLLNEAYVLLTKSAGPEVDARSRANSAYEKAKKGFDASQARQKNAAAGAGNGTAGADAGAAGEETEQARRAQASEAYARTQARKGAPGGARRTASEYRQEDVLNDILKDPFARRVFEDIYSQIRREGGKPSPLPKKRRLSFEWGESKLSFDMTHGVVAGVKSWLRKQMDDEQTIYVPPQNLLPGARVRISLSQGMRDEPRQIEITLPQDFVVGRPIRLKGLGRKIGPWTGDLFLRVLAKV</sequence>
<dbReference type="PRINTS" id="PR00625">
    <property type="entry name" value="JDOMAIN"/>
</dbReference>